<dbReference type="InterPro" id="IPR056823">
    <property type="entry name" value="TEN-like_YD-shell"/>
</dbReference>
<feature type="region of interest" description="Disordered" evidence="5">
    <location>
        <begin position="1"/>
        <end position="112"/>
    </location>
</feature>
<dbReference type="NCBIfam" id="TIGR01643">
    <property type="entry name" value="YD_repeat_2x"/>
    <property type="match status" value="8"/>
</dbReference>
<evidence type="ECO:0000256" key="1">
    <source>
        <dbReference type="ARBA" id="ARBA00004613"/>
    </source>
</evidence>
<gene>
    <name evidence="7" type="ORF">GCM10023329_02530</name>
</gene>
<evidence type="ECO:0000259" key="6">
    <source>
        <dbReference type="SMART" id="SM00282"/>
    </source>
</evidence>
<feature type="compositionally biased region" description="Low complexity" evidence="5">
    <location>
        <begin position="1"/>
        <end position="12"/>
    </location>
</feature>
<dbReference type="InterPro" id="IPR013783">
    <property type="entry name" value="Ig-like_fold"/>
</dbReference>
<accession>A0ABP8ZNG2</accession>
<dbReference type="InterPro" id="IPR031325">
    <property type="entry name" value="RHS_repeat"/>
</dbReference>
<name>A0ABP8ZNG2_9ACTN</name>
<proteinExistence type="predicted"/>
<dbReference type="Pfam" id="PF25023">
    <property type="entry name" value="TEN_YD-shell"/>
    <property type="match status" value="1"/>
</dbReference>
<feature type="domain" description="Laminin G" evidence="6">
    <location>
        <begin position="1569"/>
        <end position="1707"/>
    </location>
</feature>
<keyword evidence="3" id="KW-0732">Signal</keyword>
<dbReference type="PANTHER" id="PTHR32305">
    <property type="match status" value="1"/>
</dbReference>
<feature type="domain" description="Laminin G" evidence="6">
    <location>
        <begin position="1049"/>
        <end position="1187"/>
    </location>
</feature>
<dbReference type="InterPro" id="IPR006530">
    <property type="entry name" value="YD"/>
</dbReference>
<dbReference type="NCBIfam" id="TIGR03696">
    <property type="entry name" value="Rhs_assc_core"/>
    <property type="match status" value="1"/>
</dbReference>
<feature type="region of interest" description="Disordered" evidence="5">
    <location>
        <begin position="3177"/>
        <end position="3279"/>
    </location>
</feature>
<keyword evidence="4" id="KW-0677">Repeat</keyword>
<dbReference type="Pfam" id="PF13930">
    <property type="entry name" value="Endonuclea_NS_2"/>
    <property type="match status" value="1"/>
</dbReference>
<feature type="compositionally biased region" description="Basic and acidic residues" evidence="5">
    <location>
        <begin position="3255"/>
        <end position="3267"/>
    </location>
</feature>
<protein>
    <recommendedName>
        <fullName evidence="6">Laminin G domain-containing protein</fullName>
    </recommendedName>
</protein>
<dbReference type="SUPFAM" id="SSF49899">
    <property type="entry name" value="Concanavalin A-like lectins/glucanases"/>
    <property type="match status" value="3"/>
</dbReference>
<feature type="region of interest" description="Disordered" evidence="5">
    <location>
        <begin position="3292"/>
        <end position="3324"/>
    </location>
</feature>
<dbReference type="InterPro" id="IPR013320">
    <property type="entry name" value="ConA-like_dom_sf"/>
</dbReference>
<dbReference type="InterPro" id="IPR044927">
    <property type="entry name" value="Endonuclea_NS_2"/>
</dbReference>
<dbReference type="EMBL" id="BAABJV010000001">
    <property type="protein sequence ID" value="GAA4760840.1"/>
    <property type="molecule type" value="Genomic_DNA"/>
</dbReference>
<feature type="compositionally biased region" description="Gly residues" evidence="5">
    <location>
        <begin position="3190"/>
        <end position="3204"/>
    </location>
</feature>
<evidence type="ECO:0000256" key="4">
    <source>
        <dbReference type="ARBA" id="ARBA00022737"/>
    </source>
</evidence>
<dbReference type="Gene3D" id="2.60.40.10">
    <property type="entry name" value="Immunoglobulins"/>
    <property type="match status" value="1"/>
</dbReference>
<dbReference type="InterPro" id="IPR055372">
    <property type="entry name" value="CBM96"/>
</dbReference>
<comment type="caution">
    <text evidence="7">The sequence shown here is derived from an EMBL/GenBank/DDBJ whole genome shotgun (WGS) entry which is preliminary data.</text>
</comment>
<evidence type="ECO:0000256" key="2">
    <source>
        <dbReference type="ARBA" id="ARBA00022525"/>
    </source>
</evidence>
<dbReference type="Gene3D" id="3.40.570.10">
    <property type="entry name" value="Extracellular Endonuclease, subunit A"/>
    <property type="match status" value="1"/>
</dbReference>
<dbReference type="Pfam" id="PF05593">
    <property type="entry name" value="RHS_repeat"/>
    <property type="match status" value="4"/>
</dbReference>
<dbReference type="Gene3D" id="2.60.120.200">
    <property type="match status" value="3"/>
</dbReference>
<dbReference type="InterPro" id="IPR045351">
    <property type="entry name" value="DUF6531"/>
</dbReference>
<feature type="region of interest" description="Disordered" evidence="5">
    <location>
        <begin position="2369"/>
        <end position="2406"/>
    </location>
</feature>
<keyword evidence="2" id="KW-0964">Secreted</keyword>
<dbReference type="InterPro" id="IPR001791">
    <property type="entry name" value="Laminin_G"/>
</dbReference>
<sequence>MATATASWSTATRAVDAGSRPGQQWGTAEGRGHLASAAATEASAPGGRAGALTAPGELGRESGLSEAALPAPAEPPAMDKARRVAPPRPAVVPGFDSETSRELPGDREERARTFANQDGSYTTRFYNEPVNFRTRQGTWAAIDTTLTKPDGPRAMSGTGDVWAPRSTGSAAAFAEYADSAPLVSLEVGEGLTVGYSVAGAARTRGQVSGSTISYPGIRPSADLELLAGNDSVKETIVLHDGEAQTEWRFPLELKGLTAQRDTHGGVLFVDAAGNRRAWMPRGWMADSRVTGNAGEGALSDGVTYGLDQENGGQVLTLSLDRSWLSAPERVFPVRVDPSVKSFTASSGTYVQHPYNTNFSTDTVLKAGTYDAGKHKAASFLRFNGVESALKNAWVLSANLALYNTWSYSCTARPVTVHPVTSNWAESTTTKYPGPATGAALGSKSFAHGWRPGGTNSWSCGPAWESIKLGSAGRQLVDDWTHGRKKNYGLAVKASTSDSRAWKQFGSDDYPNGKPSLDITWTKYGATYKLGEFTKPVTATSEGAMKVTVTNQGQQTWPKGGNLKLRYNLFDAAGKEITDSAKIRWTPMPSDVAPGRSVTLDARIAPLTPATYTLQWTMDDVGVTRFTSQGVPAPAVKFSGVNIPPQLTAESPASGVVLDSLTPTLWANGTDPDRYPKALQYQFEVCEAEGKDTRKNCRTGTRSAGKQWAVPDGWLTWGRTYAWYAYVYDGAATSARPGPALLSTEVPQPGVTSHLGGSDSGREFGARAGNYTTAATDAAVTTVGPELAVTRTYNSLDPRTDGAFGAGWSTRWDVRLREEARTGTVLITAADGSQSRYGETQGGGYAGPSGSTSRLAREHDGWVLRDRSGATYHFASSGYLMRIVDGAGRGQRLHRADEDGGPLSRVVDELSGRSISFTWHGGRVSAVTTSPVGPGSPGLTWTYTYTGDRLTTVCPPGTTTACTSYTYEDGSLYRSAVLDSNPMSYWRLGESEGSTARSDVPSRTGFNDAVHRDVILGSAPAVAGTTDTSAGFDGTDSVVELPDDTLQASAFASVELWFRTTKPGVIATLQDTEIGQRPTRWSPYLSVDGSGRLRGQFYTLEHAGTKPIVSASAVTDDTWHHAVLTSAGTTQTLYLDGVKVGSLTGTVQARDDQFAYLGGGWANQGWSALPDGTHHFQGSLDDVAVYGHALDGATVAEHYAARTASGRMTTSVLPSGRTHATVDYDPVTGRLTSTTDENGGVWKVSGEEYSSGSAAYAEAVLANSPAGYWRLGERRGATARSRTGDDADGSYQGSVALGLPGAFADGDDTSAGFGDDGYAEIPGDLLRQGTDLAVELWFRTAKPGVLVGDQSAELDGATAASGSWTPLLYVGSDNKLHGKFYVNSASTGTPLASTTTVTDNEWHHAVISASGSTQTLYLDGVRQGTFTGKVNHQSNTRTYIGGGFSSTAWPASPGAATRFPGQIDEVAVYAGPLDAASVTRHFRARSGLVHGNGTQYRGAVVGDGPAAYWRMDETTGATARSETAGGANNGTYDKAVLGGTGVFGTGDGTSARFTGGSSLRFPAQSLAKDTSLAAELWFRTTKPGILLAFQNQPLGTKPTSWRPVLNIDEAGRLRGEFWLSGVTGATPITSSTAVTDNEWHHVVLSGSDDIQHLYLDGVRIGEMKGRIADQALAYSYLGAGFGSSGWMGVPEGTYYFTGDLDEAALYDRPLTAEQVADHYRAGTRSSTSALASTVTVTDPAGGHTTTSYDALRGRRKLAVTDQEGGTTTYTYSTGGFPHTVTDPNGHSVITGHDAQGNPVSRTTCRDADSCWTSFASYHHSPDDPLDPRNGRVLSESDARSASSGDTRFRTDHTYNSLGLRTSTRLADGRTGTTSYTTGAEDAVGGGSTPAGLVAATTTAGGAVTRYAYYAGGDLAQVTSPSGLITRFTYDGLGRKASETQVSDSFPAGVTTRYTYNEQSKVVTETGAGVENEITGTTHTARISRTFDPDGKLLTESAQDVTGGDPERTTSYHYDAFGRPDRITDAEGGTSSFVHDGLGRTVGETDALGTTRVHTFTPRGMHATTVLEDWTGDPSGGTRDLTLVSNAYDPAGRLAASTDAMGATTAYTYYDDGLPAQVTARQVRQADGSRRDVVLQTTAYDAAGHPTRQTAGGGTTVVTHTVDPTGRTTRSVLDPEGLNRVTTTAYDADDRVTEQSRTIDDSGRKLTGTTEYDSAGHPVRASVTDGTGPARTTVSTFDQRGLPLSTVGARGTPAGADAAAHTTTYRHDALGRLVESKAPPVQAEEDGAAATTVRPTVVTGYNTFGEETAVRDPRGHVTRTETDRLGRATAVTLPAYTPPGADGPVTAVSRTGYDALGRTSTETDALGRTTRYGYDQLGNPVQRTDPPAGTPRGLEQPGPFDEAPNTTLDGAGVARFTWTPTGLQLSATDPTGARTEATYDELGRKLTGTVVERRPQQRNLTSRYTWDDAGRLTAVTTPAGRTTTTAHNPAGEPLTVTDPAGAVTRFAHDGLGRRTGTTDATGRRSTVEYDVLGNPTRVSDHGTGGAALRSVRSAYDADGNLTMSESATGARTTYAPDALGRTTRMVEPVGDGETVTTSFGYDAAGNRTRLTDGRGATTRYTFTTWGLPESTVEPATAAHPAAADRTWTVGYDAAGQDVTEILPGGVKRVRTHDGLGRLVRETGSGAEAATRDRVLAYDLAGRLTASGSADLLALDTYTYNDRGQLLSSDGPSGRSSYVYDDDGLLTARSDVNGTTSFGYDGTGRLDWTNDPATGTQTWTDFDPAGRIRLEQHARRSADDGSWAVEARRSYGYDPLGRLTEDRTTSGDQSREIVRLDYAYDDNDLLVRKETHGTAGAGTETYTYDDLGRMTSATDGSATTSYEWDAAGNRTRAGGTAARYDERNRILDDGTATYRHTPRGTLAGVRTGDGPERALAFDAFERKVEDGTTAYSYDSLDRIVRRGDTAFQYDGGSQDLVSDGSTRYTRNPGGSLIAGTTGDRAQRLITDQHTDVVAALSADGTEVSGSTAYDPFGRPRARTGSSPALGFQSGYTDPDSGDVSMAARWYEPGTGGFSSRDTWLLDPTASAQRANRYSYGFGSPLNGTDPSGHAFPLVIGAVVGWKALGWGVFGTTVVGGGALVLDKHQRAQAGAMSSSYAGTSALSHSHADAMAAAIRAQAARFSRTATKPRSGSGSKGGGGGGGGGGGPRYVPRHYPRTYPTYGGGGGGGIVVPAVRVPVRPPAPPIDQNPNNGSSPRPAPDRPAPRPDWDPKGSGWKPGSGWDAVMGALQMLDLLGQGGFDPQENPDTHPAPGADPGDGSDGDRNGDCRGAWGGWRKYAPVDTLHGNRATGVEACLDQAFINANPGTATKTSAIAPPAYTWAAIFASDHGNRPAKFWRNACHLLGKQLSGDGLRYDNLATCSRSANAAPMDQRDPGQHPNMVFYENRVKAAVDAGQVVHYKVTPVYEGNRVVPVSFRMQARGVTATGRPGIEFDQHVENTMYGLNEGRFYNLGREVPEGYRK</sequence>
<reference evidence="8" key="1">
    <citation type="journal article" date="2019" name="Int. J. Syst. Evol. Microbiol.">
        <title>The Global Catalogue of Microorganisms (GCM) 10K type strain sequencing project: providing services to taxonomists for standard genome sequencing and annotation.</title>
        <authorList>
            <consortium name="The Broad Institute Genomics Platform"/>
            <consortium name="The Broad Institute Genome Sequencing Center for Infectious Disease"/>
            <person name="Wu L."/>
            <person name="Ma J."/>
        </authorList>
    </citation>
    <scope>NUCLEOTIDE SEQUENCE [LARGE SCALE GENOMIC DNA]</scope>
    <source>
        <strain evidence="8">JCM 18324</strain>
    </source>
</reference>
<evidence type="ECO:0000256" key="3">
    <source>
        <dbReference type="ARBA" id="ARBA00022729"/>
    </source>
</evidence>
<feature type="domain" description="Laminin G" evidence="6">
    <location>
        <begin position="1329"/>
        <end position="1470"/>
    </location>
</feature>
<dbReference type="NCBIfam" id="NF033679">
    <property type="entry name" value="DNRLRE_dom"/>
    <property type="match status" value="1"/>
</dbReference>
<feature type="compositionally biased region" description="Basic and acidic residues" evidence="5">
    <location>
        <begin position="98"/>
        <end position="112"/>
    </location>
</feature>
<dbReference type="Pfam" id="PF13385">
    <property type="entry name" value="Laminin_G_3"/>
    <property type="match status" value="3"/>
</dbReference>
<dbReference type="CDD" id="cd00110">
    <property type="entry name" value="LamG"/>
    <property type="match status" value="2"/>
</dbReference>
<dbReference type="Pfam" id="PF24517">
    <property type="entry name" value="CBM96"/>
    <property type="match status" value="1"/>
</dbReference>
<dbReference type="InterPro" id="IPR044929">
    <property type="entry name" value="DNA/RNA_non-sp_Endonuclease_sf"/>
</dbReference>
<feature type="compositionally biased region" description="Basic and acidic residues" evidence="5">
    <location>
        <begin position="1818"/>
        <end position="1837"/>
    </location>
</feature>
<feature type="compositionally biased region" description="Low complexity" evidence="5">
    <location>
        <begin position="35"/>
        <end position="44"/>
    </location>
</feature>
<feature type="compositionally biased region" description="Basic and acidic residues" evidence="5">
    <location>
        <begin position="2192"/>
        <end position="2202"/>
    </location>
</feature>
<feature type="region of interest" description="Disordered" evidence="5">
    <location>
        <begin position="2192"/>
        <end position="2227"/>
    </location>
</feature>
<feature type="region of interest" description="Disordered" evidence="5">
    <location>
        <begin position="1816"/>
        <end position="1850"/>
    </location>
</feature>
<dbReference type="Gene3D" id="2.180.10.10">
    <property type="entry name" value="RHS repeat-associated core"/>
    <property type="match status" value="4"/>
</dbReference>
<evidence type="ECO:0000256" key="5">
    <source>
        <dbReference type="SAM" id="MobiDB-lite"/>
    </source>
</evidence>
<keyword evidence="8" id="KW-1185">Reference proteome</keyword>
<dbReference type="InterPro" id="IPR022385">
    <property type="entry name" value="Rhs_assc_core"/>
</dbReference>
<dbReference type="PANTHER" id="PTHR32305:SF15">
    <property type="entry name" value="PROTEIN RHSA-RELATED"/>
    <property type="match status" value="1"/>
</dbReference>
<organism evidence="7 8">
    <name type="scientific">Streptomyces sanyensis</name>
    <dbReference type="NCBI Taxonomy" id="568869"/>
    <lineage>
        <taxon>Bacteria</taxon>
        <taxon>Bacillati</taxon>
        <taxon>Actinomycetota</taxon>
        <taxon>Actinomycetes</taxon>
        <taxon>Kitasatosporales</taxon>
        <taxon>Streptomycetaceae</taxon>
        <taxon>Streptomyces</taxon>
    </lineage>
</organism>
<feature type="region of interest" description="Disordered" evidence="5">
    <location>
        <begin position="833"/>
        <end position="852"/>
    </location>
</feature>
<dbReference type="InterPro" id="IPR050708">
    <property type="entry name" value="T6SS_VgrG/RHS"/>
</dbReference>
<evidence type="ECO:0000313" key="8">
    <source>
        <dbReference type="Proteomes" id="UP001501147"/>
    </source>
</evidence>
<evidence type="ECO:0000313" key="7">
    <source>
        <dbReference type="EMBL" id="GAA4760840.1"/>
    </source>
</evidence>
<feature type="region of interest" description="Disordered" evidence="5">
    <location>
        <begin position="3021"/>
        <end position="3050"/>
    </location>
</feature>
<feature type="compositionally biased region" description="Low complexity" evidence="5">
    <location>
        <begin position="3304"/>
        <end position="3313"/>
    </location>
</feature>
<dbReference type="Pfam" id="PF20148">
    <property type="entry name" value="DUF6531"/>
    <property type="match status" value="1"/>
</dbReference>
<dbReference type="Proteomes" id="UP001501147">
    <property type="component" value="Unassembled WGS sequence"/>
</dbReference>
<comment type="subcellular location">
    <subcellularLocation>
        <location evidence="1">Secreted</location>
    </subcellularLocation>
</comment>
<dbReference type="SMART" id="SM00282">
    <property type="entry name" value="LamG"/>
    <property type="match status" value="3"/>
</dbReference>